<name>A0ABU6W0U8_9FABA</name>
<evidence type="ECO:0000313" key="3">
    <source>
        <dbReference type="Proteomes" id="UP001341840"/>
    </source>
</evidence>
<feature type="non-terminal residue" evidence="2">
    <location>
        <position position="1"/>
    </location>
</feature>
<protein>
    <submittedName>
        <fullName evidence="2">Uncharacterized protein</fullName>
    </submittedName>
</protein>
<accession>A0ABU6W0U8</accession>
<proteinExistence type="predicted"/>
<dbReference type="Proteomes" id="UP001341840">
    <property type="component" value="Unassembled WGS sequence"/>
</dbReference>
<dbReference type="EMBL" id="JASCZI010157713">
    <property type="protein sequence ID" value="MED6178797.1"/>
    <property type="molecule type" value="Genomic_DNA"/>
</dbReference>
<evidence type="ECO:0000313" key="2">
    <source>
        <dbReference type="EMBL" id="MED6178797.1"/>
    </source>
</evidence>
<reference evidence="2 3" key="1">
    <citation type="journal article" date="2023" name="Plants (Basel)">
        <title>Bridging the Gap: Combining Genomics and Transcriptomics Approaches to Understand Stylosanthes scabra, an Orphan Legume from the Brazilian Caatinga.</title>
        <authorList>
            <person name="Ferreira-Neto J.R.C."/>
            <person name="da Silva M.D."/>
            <person name="Binneck E."/>
            <person name="de Melo N.F."/>
            <person name="da Silva R.H."/>
            <person name="de Melo A.L.T.M."/>
            <person name="Pandolfi V."/>
            <person name="Bustamante F.O."/>
            <person name="Brasileiro-Vidal A.C."/>
            <person name="Benko-Iseppon A.M."/>
        </authorList>
    </citation>
    <scope>NUCLEOTIDE SEQUENCE [LARGE SCALE GENOMIC DNA]</scope>
    <source>
        <tissue evidence="2">Leaves</tissue>
    </source>
</reference>
<gene>
    <name evidence="2" type="ORF">PIB30_110992</name>
</gene>
<organism evidence="2 3">
    <name type="scientific">Stylosanthes scabra</name>
    <dbReference type="NCBI Taxonomy" id="79078"/>
    <lineage>
        <taxon>Eukaryota</taxon>
        <taxon>Viridiplantae</taxon>
        <taxon>Streptophyta</taxon>
        <taxon>Embryophyta</taxon>
        <taxon>Tracheophyta</taxon>
        <taxon>Spermatophyta</taxon>
        <taxon>Magnoliopsida</taxon>
        <taxon>eudicotyledons</taxon>
        <taxon>Gunneridae</taxon>
        <taxon>Pentapetalae</taxon>
        <taxon>rosids</taxon>
        <taxon>fabids</taxon>
        <taxon>Fabales</taxon>
        <taxon>Fabaceae</taxon>
        <taxon>Papilionoideae</taxon>
        <taxon>50 kb inversion clade</taxon>
        <taxon>dalbergioids sensu lato</taxon>
        <taxon>Dalbergieae</taxon>
        <taxon>Pterocarpus clade</taxon>
        <taxon>Stylosanthes</taxon>
    </lineage>
</organism>
<comment type="caution">
    <text evidence="2">The sequence shown here is derived from an EMBL/GenBank/DDBJ whole genome shotgun (WGS) entry which is preliminary data.</text>
</comment>
<sequence length="274" mass="30986">VMAPLTVLVHYNERPIEDDSIESNLPYDGPKPKVMSIKRSCTLDMLKKSIQKKIGLKDNEAVGRMAYRISHALDEHKWQLVDVDDDIECLFDRHAIPKGLRTMYLYVVFVLGNNVDETPLGGRTVNTQSSQASAQRNSDSSTPDTSRKPIQEGNPLMKDILSDISDHEDDLLSAKDDDCDVEAAEVVFLAPNVAVALEEAQIVAASPPRSFVPPSSQFFDINWDAFGSSNEFLEMRREAEWTLNLEFRVGLKWDSKEQLQCALHDYSIRRHQSY</sequence>
<feature type="compositionally biased region" description="Polar residues" evidence="1">
    <location>
        <begin position="124"/>
        <end position="144"/>
    </location>
</feature>
<evidence type="ECO:0000256" key="1">
    <source>
        <dbReference type="SAM" id="MobiDB-lite"/>
    </source>
</evidence>
<keyword evidence="3" id="KW-1185">Reference proteome</keyword>
<feature type="region of interest" description="Disordered" evidence="1">
    <location>
        <begin position="121"/>
        <end position="153"/>
    </location>
</feature>